<evidence type="ECO:0000256" key="1">
    <source>
        <dbReference type="SAM" id="MobiDB-lite"/>
    </source>
</evidence>
<accession>E3L6L0</accession>
<dbReference type="HOGENOM" id="CLU_054616_1_0_1"/>
<feature type="region of interest" description="Disordered" evidence="1">
    <location>
        <begin position="1"/>
        <end position="56"/>
    </location>
</feature>
<dbReference type="AlphaFoldDB" id="E3L6L0"/>
<sequence length="169" mass="18852">MSLNMDDIVHGNLDDPSPVFQGVNDKPSSLAPEPGNHHSSNKFERTDPHSLFNPLSNSDRDVNMIDQSASHCDQDTFEEVCEKLQSELKLDPQHLKIALLASKFVPEEGNTAVIFANGAYHQLNGPQPAETLEFDQVFKIFVRKKACILLLEPTIKAYSNNPHRNGVVF</sequence>
<dbReference type="VEuPathDB" id="FungiDB:PGTG_18082"/>
<evidence type="ECO:0000313" key="2">
    <source>
        <dbReference type="EMBL" id="EFP92185.2"/>
    </source>
</evidence>
<dbReference type="InParanoid" id="E3L6L0"/>
<dbReference type="OrthoDB" id="10290544at2759"/>
<dbReference type="KEGG" id="pgr:PGTG_18082"/>
<gene>
    <name evidence="2" type="ORF">PGTG_18082</name>
</gene>
<dbReference type="GeneID" id="10537512"/>
<organism evidence="2 3">
    <name type="scientific">Puccinia graminis f. sp. tritici (strain CRL 75-36-700-3 / race SCCL)</name>
    <name type="common">Black stem rust fungus</name>
    <dbReference type="NCBI Taxonomy" id="418459"/>
    <lineage>
        <taxon>Eukaryota</taxon>
        <taxon>Fungi</taxon>
        <taxon>Dikarya</taxon>
        <taxon>Basidiomycota</taxon>
        <taxon>Pucciniomycotina</taxon>
        <taxon>Pucciniomycetes</taxon>
        <taxon>Pucciniales</taxon>
        <taxon>Pucciniaceae</taxon>
        <taxon>Puccinia</taxon>
    </lineage>
</organism>
<evidence type="ECO:0000313" key="3">
    <source>
        <dbReference type="Proteomes" id="UP000008783"/>
    </source>
</evidence>
<reference evidence="3" key="2">
    <citation type="journal article" date="2011" name="Proc. Natl. Acad. Sci. U.S.A.">
        <title>Obligate biotrophy features unraveled by the genomic analysis of rust fungi.</title>
        <authorList>
            <person name="Duplessis S."/>
            <person name="Cuomo C.A."/>
            <person name="Lin Y.-C."/>
            <person name="Aerts A."/>
            <person name="Tisserant E."/>
            <person name="Veneault-Fourrey C."/>
            <person name="Joly D.L."/>
            <person name="Hacquard S."/>
            <person name="Amselem J."/>
            <person name="Cantarel B.L."/>
            <person name="Chiu R."/>
            <person name="Coutinho P.M."/>
            <person name="Feau N."/>
            <person name="Field M."/>
            <person name="Frey P."/>
            <person name="Gelhaye E."/>
            <person name="Goldberg J."/>
            <person name="Grabherr M.G."/>
            <person name="Kodira C.D."/>
            <person name="Kohler A."/>
            <person name="Kuees U."/>
            <person name="Lindquist E.A."/>
            <person name="Lucas S.M."/>
            <person name="Mago R."/>
            <person name="Mauceli E."/>
            <person name="Morin E."/>
            <person name="Murat C."/>
            <person name="Pangilinan J.L."/>
            <person name="Park R."/>
            <person name="Pearson M."/>
            <person name="Quesneville H."/>
            <person name="Rouhier N."/>
            <person name="Sakthikumar S."/>
            <person name="Salamov A.A."/>
            <person name="Schmutz J."/>
            <person name="Selles B."/>
            <person name="Shapiro H."/>
            <person name="Tanguay P."/>
            <person name="Tuskan G.A."/>
            <person name="Henrissat B."/>
            <person name="Van de Peer Y."/>
            <person name="Rouze P."/>
            <person name="Ellis J.G."/>
            <person name="Dodds P.N."/>
            <person name="Schein J.E."/>
            <person name="Zhong S."/>
            <person name="Hamelin R.C."/>
            <person name="Grigoriev I.V."/>
            <person name="Szabo L.J."/>
            <person name="Martin F."/>
        </authorList>
    </citation>
    <scope>NUCLEOTIDE SEQUENCE [LARGE SCALE GENOMIC DNA]</scope>
    <source>
        <strain evidence="3">CRL 75-36-700-3 / race SCCL</strain>
    </source>
</reference>
<name>E3L6L0_PUCGT</name>
<reference key="1">
    <citation type="submission" date="2007-01" db="EMBL/GenBank/DDBJ databases">
        <title>The Genome Sequence of Puccinia graminis f. sp. tritici Strain CRL 75-36-700-3.</title>
        <authorList>
            <consortium name="The Broad Institute Genome Sequencing Platform"/>
            <person name="Birren B."/>
            <person name="Lander E."/>
            <person name="Galagan J."/>
            <person name="Nusbaum C."/>
            <person name="Devon K."/>
            <person name="Cuomo C."/>
            <person name="Jaffe D."/>
            <person name="Butler J."/>
            <person name="Alvarez P."/>
            <person name="Gnerre S."/>
            <person name="Grabherr M."/>
            <person name="Mauceli E."/>
            <person name="Brockman W."/>
            <person name="Young S."/>
            <person name="LaButti K."/>
            <person name="Sykes S."/>
            <person name="DeCaprio D."/>
            <person name="Crawford M."/>
            <person name="Koehrsen M."/>
            <person name="Engels R."/>
            <person name="Montgomery P."/>
            <person name="Pearson M."/>
            <person name="Howarth C."/>
            <person name="Larson L."/>
            <person name="White J."/>
            <person name="Zeng Q."/>
            <person name="Kodira C."/>
            <person name="Yandava C."/>
            <person name="Alvarado L."/>
            <person name="O'Leary S."/>
            <person name="Szabo L."/>
            <person name="Dean R."/>
            <person name="Schein J."/>
        </authorList>
    </citation>
    <scope>NUCLEOTIDE SEQUENCE</scope>
    <source>
        <strain>CRL 75-36-700-3</strain>
    </source>
</reference>
<dbReference type="Proteomes" id="UP000008783">
    <property type="component" value="Unassembled WGS sequence"/>
</dbReference>
<dbReference type="EMBL" id="DS178360">
    <property type="protein sequence ID" value="EFP92185.2"/>
    <property type="molecule type" value="Genomic_DNA"/>
</dbReference>
<protein>
    <submittedName>
        <fullName evidence="2">Uncharacterized protein</fullName>
    </submittedName>
</protein>
<keyword evidence="3" id="KW-1185">Reference proteome</keyword>
<proteinExistence type="predicted"/>
<dbReference type="RefSeq" id="XP_003336604.2">
    <property type="nucleotide sequence ID" value="XM_003336556.2"/>
</dbReference>